<evidence type="ECO:0000313" key="2">
    <source>
        <dbReference type="EMBL" id="EXK23909.1"/>
    </source>
</evidence>
<feature type="region of interest" description="Disordered" evidence="1">
    <location>
        <begin position="12"/>
        <end position="46"/>
    </location>
</feature>
<reference evidence="2" key="2">
    <citation type="submission" date="2014-02" db="EMBL/GenBank/DDBJ databases">
        <title>Annotation of the Genome Sequence of Fusarium oxysporum f. sp. melonis 26406.</title>
        <authorList>
            <consortium name="The Broad Institute Genomics Platform"/>
            <person name="Ma L.-J."/>
            <person name="Corby-Kistler H."/>
            <person name="Broz K."/>
            <person name="Gale L.R."/>
            <person name="Jonkers W."/>
            <person name="O'Donnell K."/>
            <person name="Ploetz R."/>
            <person name="Steinberg C."/>
            <person name="Schwartz D.C."/>
            <person name="VanEtten H."/>
            <person name="Zhou S."/>
            <person name="Young S.K."/>
            <person name="Zeng Q."/>
            <person name="Gargeya S."/>
            <person name="Fitzgerald M."/>
            <person name="Abouelleil A."/>
            <person name="Alvarado L."/>
            <person name="Chapman S.B."/>
            <person name="Gainer-Dewar J."/>
            <person name="Goldberg J."/>
            <person name="Griggs A."/>
            <person name="Gujja S."/>
            <person name="Hansen M."/>
            <person name="Howarth C."/>
            <person name="Imamovic A."/>
            <person name="Ireland A."/>
            <person name="Larimer J."/>
            <person name="McCowan C."/>
            <person name="Murphy C."/>
            <person name="Pearson M."/>
            <person name="Poon T.W."/>
            <person name="Priest M."/>
            <person name="Roberts A."/>
            <person name="Saif S."/>
            <person name="Shea T."/>
            <person name="Sykes S."/>
            <person name="Wortman J."/>
            <person name="Nusbaum C."/>
            <person name="Birren B."/>
        </authorList>
    </citation>
    <scope>NUCLEOTIDE SEQUENCE</scope>
    <source>
        <strain evidence="2">26406</strain>
    </source>
</reference>
<dbReference type="Proteomes" id="UP000030703">
    <property type="component" value="Unassembled WGS sequence"/>
</dbReference>
<reference evidence="2" key="1">
    <citation type="submission" date="2012-04" db="EMBL/GenBank/DDBJ databases">
        <title>The Genome Sequence of Fusarium oxysporum melonis.</title>
        <authorList>
            <consortium name="The Broad Institute Genome Sequencing Platform"/>
            <person name="Ma L.-J."/>
            <person name="Gale L.R."/>
            <person name="Schwartz D.C."/>
            <person name="Zhou S."/>
            <person name="Corby-Kistler H."/>
            <person name="Young S.K."/>
            <person name="Zeng Q."/>
            <person name="Gargeya S."/>
            <person name="Fitzgerald M."/>
            <person name="Haas B."/>
            <person name="Abouelleil A."/>
            <person name="Alvarado L."/>
            <person name="Arachchi H.M."/>
            <person name="Berlin A."/>
            <person name="Brown A."/>
            <person name="Chapman S.B."/>
            <person name="Chen Z."/>
            <person name="Dunbar C."/>
            <person name="Freedman E."/>
            <person name="Gearin G."/>
            <person name="Goldberg J."/>
            <person name="Griggs A."/>
            <person name="Gujja S."/>
            <person name="Heiman D."/>
            <person name="Howarth C."/>
            <person name="Larson L."/>
            <person name="Lui A."/>
            <person name="MacDonald P.J.P."/>
            <person name="Montmayeur A."/>
            <person name="Murphy C."/>
            <person name="Neiman D."/>
            <person name="Pearson M."/>
            <person name="Priest M."/>
            <person name="Roberts A."/>
            <person name="Saif S."/>
            <person name="Shea T."/>
            <person name="Shenoy N."/>
            <person name="Sisk P."/>
            <person name="Stolte C."/>
            <person name="Sykes S."/>
            <person name="Wortman J."/>
            <person name="Nusbaum C."/>
            <person name="Birren B."/>
        </authorList>
    </citation>
    <scope>NUCLEOTIDE SEQUENCE</scope>
    <source>
        <strain evidence="2">26406</strain>
    </source>
</reference>
<protein>
    <submittedName>
        <fullName evidence="2">Uncharacterized protein</fullName>
    </submittedName>
</protein>
<evidence type="ECO:0000256" key="1">
    <source>
        <dbReference type="SAM" id="MobiDB-lite"/>
    </source>
</evidence>
<dbReference type="AlphaFoldDB" id="W9YWG5"/>
<name>W9YWG5_FUSOX</name>
<accession>W9YWG5</accession>
<proteinExistence type="predicted"/>
<dbReference type="VEuPathDB" id="FungiDB:FOMG_19342"/>
<dbReference type="HOGENOM" id="CLU_3193947_0_0_1"/>
<gene>
    <name evidence="2" type="ORF">FOMG_19342</name>
</gene>
<organism evidence="2">
    <name type="scientific">Fusarium oxysporum f. sp. melonis 26406</name>
    <dbReference type="NCBI Taxonomy" id="1089452"/>
    <lineage>
        <taxon>Eukaryota</taxon>
        <taxon>Fungi</taxon>
        <taxon>Dikarya</taxon>
        <taxon>Ascomycota</taxon>
        <taxon>Pezizomycotina</taxon>
        <taxon>Sordariomycetes</taxon>
        <taxon>Hypocreomycetidae</taxon>
        <taxon>Hypocreales</taxon>
        <taxon>Nectriaceae</taxon>
        <taxon>Fusarium</taxon>
        <taxon>Fusarium oxysporum species complex</taxon>
    </lineage>
</organism>
<feature type="non-terminal residue" evidence="2">
    <location>
        <position position="1"/>
    </location>
</feature>
<dbReference type="EMBL" id="KI980495">
    <property type="protein sequence ID" value="EXK23909.1"/>
    <property type="molecule type" value="Genomic_DNA"/>
</dbReference>
<sequence>GILRIEPILHNTQWPGKNTEPDPVPYSHGISVMNKKLAEDESSMSR</sequence>